<name>A0A1Y2E2Y3_9PEZI</name>
<dbReference type="InterPro" id="IPR021418">
    <property type="entry name" value="THO_THOC2_C"/>
</dbReference>
<evidence type="ECO:0000256" key="2">
    <source>
        <dbReference type="ARBA" id="ARBA00007857"/>
    </source>
</evidence>
<dbReference type="GO" id="GO:0003729">
    <property type="term" value="F:mRNA binding"/>
    <property type="evidence" value="ECO:0007669"/>
    <property type="project" value="TreeGrafter"/>
</dbReference>
<dbReference type="InterPro" id="IPR032302">
    <property type="entry name" value="THOC2_N"/>
</dbReference>
<feature type="compositionally biased region" description="Basic and acidic residues" evidence="5">
    <location>
        <begin position="1949"/>
        <end position="1967"/>
    </location>
</feature>
<evidence type="ECO:0000256" key="4">
    <source>
        <dbReference type="ARBA" id="ARBA00023242"/>
    </source>
</evidence>
<dbReference type="STRING" id="1141098.A0A1Y2E2Y3"/>
<feature type="compositionally biased region" description="Pro residues" evidence="5">
    <location>
        <begin position="1691"/>
        <end position="1700"/>
    </location>
</feature>
<feature type="compositionally biased region" description="Low complexity" evidence="5">
    <location>
        <begin position="2017"/>
        <end position="2032"/>
    </location>
</feature>
<dbReference type="OrthoDB" id="29024at2759"/>
<proteinExistence type="inferred from homology"/>
<dbReference type="Pfam" id="PF11262">
    <property type="entry name" value="Tho2"/>
    <property type="match status" value="1"/>
</dbReference>
<dbReference type="GO" id="GO:0006397">
    <property type="term" value="P:mRNA processing"/>
    <property type="evidence" value="ECO:0007669"/>
    <property type="project" value="InterPro"/>
</dbReference>
<protein>
    <recommendedName>
        <fullName evidence="3">THO complex subunit 2</fullName>
    </recommendedName>
</protein>
<organism evidence="9 10">
    <name type="scientific">Pseudomassariella vexata</name>
    <dbReference type="NCBI Taxonomy" id="1141098"/>
    <lineage>
        <taxon>Eukaryota</taxon>
        <taxon>Fungi</taxon>
        <taxon>Dikarya</taxon>
        <taxon>Ascomycota</taxon>
        <taxon>Pezizomycotina</taxon>
        <taxon>Sordariomycetes</taxon>
        <taxon>Xylariomycetidae</taxon>
        <taxon>Amphisphaeriales</taxon>
        <taxon>Pseudomassariaceae</taxon>
        <taxon>Pseudomassariella</taxon>
    </lineage>
</organism>
<feature type="compositionally biased region" description="Basic and acidic residues" evidence="5">
    <location>
        <begin position="1706"/>
        <end position="1756"/>
    </location>
</feature>
<gene>
    <name evidence="9" type="ORF">BCR38DRAFT_340979</name>
</gene>
<dbReference type="InterPro" id="IPR040007">
    <property type="entry name" value="Tho2"/>
</dbReference>
<comment type="subcellular location">
    <subcellularLocation>
        <location evidence="1">Nucleus</location>
    </subcellularLocation>
</comment>
<feature type="compositionally biased region" description="Low complexity" evidence="5">
    <location>
        <begin position="81"/>
        <end position="103"/>
    </location>
</feature>
<feature type="compositionally biased region" description="Basic and acidic residues" evidence="5">
    <location>
        <begin position="2304"/>
        <end position="2331"/>
    </location>
</feature>
<feature type="compositionally biased region" description="Polar residues" evidence="5">
    <location>
        <begin position="60"/>
        <end position="78"/>
    </location>
</feature>
<feature type="compositionally biased region" description="Basic and acidic residues" evidence="5">
    <location>
        <begin position="2348"/>
        <end position="2373"/>
    </location>
</feature>
<feature type="region of interest" description="Disordered" evidence="5">
    <location>
        <begin position="534"/>
        <end position="591"/>
    </location>
</feature>
<dbReference type="InterPro" id="IPR021726">
    <property type="entry name" value="THO_THOC2_N"/>
</dbReference>
<feature type="region of interest" description="Disordered" evidence="5">
    <location>
        <begin position="1142"/>
        <end position="1177"/>
    </location>
</feature>
<sequence>MPPKRKRNEMTSEAGGARPSPHRPSNTTLAQHERDSPDSRRRSGAGRNTRGRNAERRDSAVNQLNTVNANAGNANSRAPVSPSFQRPASSSSQKSPAIAPAQQTAPSANQPPSNAVASNYNYVVLTDSRLAVWQQSGRQEVVQHGITSKNDEDVEEITTITQEFARAALDVRLNPGDAGACMKEILGPEPETDNVGFGFDAHGLFVDTISIFIETEDGCSKPQLRDFILAAGLSPKLLRQALDPTLLQYLGLTRSHFPKMGIRFATNQLYRQSNYNLLREESEGFSKLITDLYWTPHSLNQENLTREDVEAGFERVKGLIGTFDLDVGRVLDIVFDVFASTMMRTFRYYTMFLRVSSWWPRSQIERYDPIFTGGLPRWAVPGANFMPSPEEKAQMDEQRLKRDMDFWERAREVHLDAFFEIGGRQTNDAELERFANASTDVGLKTDFEIEWAKVTKTLPPTGNRVAAQLFGFKLRYYTSDARDKDEIIPANLFYLAAYLIKVGFFSLPDLYAHLWPDDAKMDAVKEKRIQELEEKEKKDRQGLEPNALLRAGALPDDTAPTTTSRTRESAMAKPEAGQNDANGAKVEEESLPEPAENLKMDLVQHLLLVGAIPEALFMLGRFPWLIDAYPEEIILPINRILLHSIEKVYEKTQSRAAGPPPSSLFQPDVALDQTGVAKGYVRLGEREAPKVYKWPHANGYNRGIAYEHYLKEWSDNVPICQTVDDVFTLCATFLNVSGVNVGRTPALLKKLTAIGAMSLQQDQSQHNIDRWQDLLRRIIIPALNLSSSNVDVVNAVWGLLKHYPTHVRYNIYAECYEGQISRLPAMAKAFKYARLDTLAILKRLSLQNLANSAKHLAKVALFAPGVVCKVALDQIEAYSNLIEAFVECAKYFTELGHDVLVWSLMSSLGGKQRSRTQESSVLLTSKWLQALSKFSGKVFRRYGNMDSTPVIQYVNDQLARGNSTDLVILRELITSMGGIVSDIDFTDAQLAALSGGEELRRQTLINLGDHRFESQTTRSAARFMKALVHSKFAPRLLTNIAQYRQSAIYRLPENETHIKFLATVIDDSQQALAQFVELLRSNLAPDQFDNLVPSIPRLMSEFGLDANLAFLIGRASLAFYLTGPGATAPKDGRVTGASEHVTDAEGDVSMDVKDGDDASLPLSESQASDDQVSPVEQDNKGKIVRKTDRFLEVLHPIIDAVQTLLPSEVWQLVSPEFYVLFWSLQTGDLGIPASSYNAESIRLQKEQEHIKRDRSDMSRAGTMKREQRKQEITQLATKLSTEASQCQERVGKTRMLLLKSAPTWLPAVMAKCNAVADTIIEECLMPRILLSPGDADFSHKMVKFLHEYQVANFKITALYERFFSVNRLRSMIFGCTVREAEFFGRFIKLTLGELSRWHKSKDIYEKEAVKGGKHVGFATALDDEGKPVSVMDHGQFRDLLWSWHRNLATALRSCLQGTEWMHIRNSITILKAVLDYFPAVDFQGKQFMQMLQKIAERESTSKGEGDDGPSHRVDLSVTANTAASALKKHESKWVMVQAFRPNTVGLFQIHRGIHSSLTIPQTGDPTDDKRAAEASKGGTPSSNLRPNALEFRPPPTLAVHTKATTEDEDDGEVRDNKSQPASTTHADERKDSDAMKAVGSQKPAPVPPRTAELARSSSRPSTPTSKSGAPSPGTIARREASKPSILASLPPGLPSRPDVPFPSHFAQDERGHIRLPTEHPHPRDARDTREHREPRNSREPREARELRETREARPAESTRATRGRDSHSSDRRAPTENVTREAPRSDRDRLPPRSEGSARWETSAHDREGRPSRDRALPPSNAGRGSESSRPPREPQSDAKVMPPPAPPQPETQGPSVNPERARLIGTDEMINPARVALIHESRPAGRQPKDETRERSTRHGSPPRRGERSEPRLAEPTREERPSRSHRGDHQTPSRDSRNEAASTNGPRGDRGERDVDRPMPDRSRDLGSFQGPTPGPRGEPDGRATQQDPNYGRLNAIPSITDMSNAPDAPRGRGRNAARAPPSSSQPPSRTDGRFPNADQSHRGPSPDRQLPPTGPASSRQRRGPAGPAHNAPVTSPAPVPATTTTPGIHPDRLRHLAGSGLASTPSPAPPTFTGSGGSSVNSVGVHPDRMNHIHTGVPPTGPSQGRSLPPLQTPDRALISSGNSNSRQASSGHPMTPSTDKSNSMSAPPTGPSATNDRHRTGSRRQLAGINNVLRDASGPDPMSRVASLRGRSSRSNLAGSDAQILTGASPISTPVHERPDPIVNDRGGDHPGSARGGANGDDRSGRSEHVPAVSNIRGEPNGRGDGVRDSRHRNEGGTNGRHDEHGRSGGARVVGNGPSGGPRGGEDHRSREPRGGEEVRGSRKRRSEEGGYAGPTPDGHKRQRQR</sequence>
<dbReference type="InParanoid" id="A0A1Y2E2Y3"/>
<dbReference type="GO" id="GO:0000445">
    <property type="term" value="C:THO complex part of transcription export complex"/>
    <property type="evidence" value="ECO:0007669"/>
    <property type="project" value="TreeGrafter"/>
</dbReference>
<feature type="region of interest" description="Disordered" evidence="5">
    <location>
        <begin position="1556"/>
        <end position="2390"/>
    </location>
</feature>
<evidence type="ECO:0000256" key="5">
    <source>
        <dbReference type="SAM" id="MobiDB-lite"/>
    </source>
</evidence>
<dbReference type="Proteomes" id="UP000193689">
    <property type="component" value="Unassembled WGS sequence"/>
</dbReference>
<evidence type="ECO:0000256" key="3">
    <source>
        <dbReference type="ARBA" id="ARBA00019596"/>
    </source>
</evidence>
<comment type="caution">
    <text evidence="9">The sequence shown here is derived from an EMBL/GenBank/DDBJ whole genome shotgun (WGS) entry which is preliminary data.</text>
</comment>
<keyword evidence="10" id="KW-1185">Reference proteome</keyword>
<dbReference type="Pfam" id="PF16134">
    <property type="entry name" value="THOC2_N"/>
    <property type="match status" value="1"/>
</dbReference>
<feature type="compositionally biased region" description="Basic and acidic residues" evidence="5">
    <location>
        <begin position="1905"/>
        <end position="1940"/>
    </location>
</feature>
<feature type="domain" description="THO complex subunitTHOC2 C-terminal" evidence="6">
    <location>
        <begin position="1210"/>
        <end position="1525"/>
    </location>
</feature>
<dbReference type="GO" id="GO:0006406">
    <property type="term" value="P:mRNA export from nucleus"/>
    <property type="evidence" value="ECO:0007669"/>
    <property type="project" value="InterPro"/>
</dbReference>
<feature type="compositionally biased region" description="Polar residues" evidence="5">
    <location>
        <begin position="104"/>
        <end position="113"/>
    </location>
</feature>
<feature type="compositionally biased region" description="Basic and acidic residues" evidence="5">
    <location>
        <begin position="1625"/>
        <end position="1634"/>
    </location>
</feature>
<evidence type="ECO:0000256" key="1">
    <source>
        <dbReference type="ARBA" id="ARBA00004123"/>
    </source>
</evidence>
<evidence type="ECO:0000313" key="9">
    <source>
        <dbReference type="EMBL" id="ORY65225.1"/>
    </source>
</evidence>
<feature type="compositionally biased region" description="Polar residues" evidence="5">
    <location>
        <begin position="1162"/>
        <end position="1176"/>
    </location>
</feature>
<dbReference type="EMBL" id="MCFJ01000006">
    <property type="protein sequence ID" value="ORY65225.1"/>
    <property type="molecule type" value="Genomic_DNA"/>
</dbReference>
<evidence type="ECO:0000259" key="6">
    <source>
        <dbReference type="Pfam" id="PF11262"/>
    </source>
</evidence>
<dbReference type="FunCoup" id="A0A1Y2E2Y3">
    <property type="interactions" value="588"/>
</dbReference>
<feature type="compositionally biased region" description="Low complexity" evidence="5">
    <location>
        <begin position="2163"/>
        <end position="2175"/>
    </location>
</feature>
<accession>A0A1Y2E2Y3</accession>
<dbReference type="PANTHER" id="PTHR21597:SF0">
    <property type="entry name" value="THO COMPLEX SUBUNIT 2"/>
    <property type="match status" value="1"/>
</dbReference>
<feature type="compositionally biased region" description="Basic and acidic residues" evidence="5">
    <location>
        <begin position="2284"/>
        <end position="2293"/>
    </location>
</feature>
<evidence type="ECO:0000313" key="10">
    <source>
        <dbReference type="Proteomes" id="UP000193689"/>
    </source>
</evidence>
<feature type="domain" description="THO complex subunit 2 N-terminal" evidence="8">
    <location>
        <begin position="125"/>
        <end position="854"/>
    </location>
</feature>
<evidence type="ECO:0000259" key="7">
    <source>
        <dbReference type="Pfam" id="PF11732"/>
    </source>
</evidence>
<dbReference type="Pfam" id="PF11732">
    <property type="entry name" value="Thoc2"/>
    <property type="match status" value="1"/>
</dbReference>
<dbReference type="GeneID" id="63772043"/>
<reference evidence="9 10" key="1">
    <citation type="submission" date="2016-07" db="EMBL/GenBank/DDBJ databases">
        <title>Pervasive Adenine N6-methylation of Active Genes in Fungi.</title>
        <authorList>
            <consortium name="DOE Joint Genome Institute"/>
            <person name="Mondo S.J."/>
            <person name="Dannebaum R.O."/>
            <person name="Kuo R.C."/>
            <person name="Labutti K."/>
            <person name="Haridas S."/>
            <person name="Kuo A."/>
            <person name="Salamov A."/>
            <person name="Ahrendt S.R."/>
            <person name="Lipzen A."/>
            <person name="Sullivan W."/>
            <person name="Andreopoulos W.B."/>
            <person name="Clum A."/>
            <person name="Lindquist E."/>
            <person name="Daum C."/>
            <person name="Ramamoorthy G.K."/>
            <person name="Gryganskyi A."/>
            <person name="Culley D."/>
            <person name="Magnuson J.K."/>
            <person name="James T.Y."/>
            <person name="O'Malley M.A."/>
            <person name="Stajich J.E."/>
            <person name="Spatafora J.W."/>
            <person name="Visel A."/>
            <person name="Grigoriev I.V."/>
        </authorList>
    </citation>
    <scope>NUCLEOTIDE SEQUENCE [LARGE SCALE GENOMIC DNA]</scope>
    <source>
        <strain evidence="9 10">CBS 129021</strain>
    </source>
</reference>
<dbReference type="RefSeq" id="XP_040716377.1">
    <property type="nucleotide sequence ID" value="XM_040855831.1"/>
</dbReference>
<feature type="compositionally biased region" description="Polar residues" evidence="5">
    <location>
        <begin position="2179"/>
        <end position="2198"/>
    </location>
</feature>
<keyword evidence="4" id="KW-0539">Nucleus</keyword>
<feature type="compositionally biased region" description="Low complexity" evidence="5">
    <location>
        <begin position="2074"/>
        <end position="2089"/>
    </location>
</feature>
<feature type="compositionally biased region" description="Low complexity" evidence="5">
    <location>
        <begin position="1655"/>
        <end position="1665"/>
    </location>
</feature>
<evidence type="ECO:0000259" key="8">
    <source>
        <dbReference type="Pfam" id="PF16134"/>
    </source>
</evidence>
<feature type="region of interest" description="Disordered" evidence="5">
    <location>
        <begin position="1"/>
        <end position="113"/>
    </location>
</feature>
<feature type="compositionally biased region" description="Basic and acidic residues" evidence="5">
    <location>
        <begin position="31"/>
        <end position="41"/>
    </location>
</feature>
<feature type="compositionally biased region" description="Basic and acidic residues" evidence="5">
    <location>
        <begin position="1762"/>
        <end position="1816"/>
    </location>
</feature>
<feature type="compositionally biased region" description="Basic and acidic residues" evidence="5">
    <location>
        <begin position="1878"/>
        <end position="1898"/>
    </location>
</feature>
<feature type="region of interest" description="Disordered" evidence="5">
    <location>
        <begin position="1247"/>
        <end position="1267"/>
    </location>
</feature>
<feature type="domain" description="THO complex subunitTHOC2 N-terminal" evidence="7">
    <location>
        <begin position="856"/>
        <end position="932"/>
    </location>
</feature>
<comment type="similarity">
    <text evidence="2">Belongs to the THOC2 family.</text>
</comment>
<dbReference type="PANTHER" id="PTHR21597">
    <property type="entry name" value="THO2 PROTEIN"/>
    <property type="match status" value="1"/>
</dbReference>